<evidence type="ECO:0000256" key="1">
    <source>
        <dbReference type="SAM" id="MobiDB-lite"/>
    </source>
</evidence>
<evidence type="ECO:0000313" key="4">
    <source>
        <dbReference type="EMBL" id="KAE9090453.1"/>
    </source>
</evidence>
<evidence type="ECO:0000313" key="8">
    <source>
        <dbReference type="EMBL" id="KAE9204688.1"/>
    </source>
</evidence>
<evidence type="ECO:0000313" key="2">
    <source>
        <dbReference type="EMBL" id="KAE8929672.1"/>
    </source>
</evidence>
<dbReference type="EMBL" id="QXFZ01000170">
    <property type="protein sequence ID" value="KAE9129068.1"/>
    <property type="molecule type" value="Genomic_DNA"/>
</dbReference>
<evidence type="ECO:0000313" key="7">
    <source>
        <dbReference type="EMBL" id="KAE9190329.1"/>
    </source>
</evidence>
<feature type="region of interest" description="Disordered" evidence="1">
    <location>
        <begin position="82"/>
        <end position="104"/>
    </location>
</feature>
<evidence type="ECO:0000313" key="12">
    <source>
        <dbReference type="Proteomes" id="UP000429523"/>
    </source>
</evidence>
<evidence type="ECO:0000313" key="18">
    <source>
        <dbReference type="Proteomes" id="UP000460718"/>
    </source>
</evidence>
<proteinExistence type="predicted"/>
<evidence type="ECO:0000313" key="21">
    <source>
        <dbReference type="Proteomes" id="UP000488956"/>
    </source>
</evidence>
<evidence type="ECO:0000313" key="16">
    <source>
        <dbReference type="Proteomes" id="UP000440732"/>
    </source>
</evidence>
<reference evidence="18 19" key="1">
    <citation type="submission" date="2018-09" db="EMBL/GenBank/DDBJ databases">
        <title>Genomic investigation of the strawberry pathogen Phytophthora fragariae indicates pathogenicity is determined by transcriptional variation in three key races.</title>
        <authorList>
            <person name="Adams T.M."/>
            <person name="Armitage A.D."/>
            <person name="Sobczyk M.K."/>
            <person name="Bates H.J."/>
            <person name="Dunwell J.M."/>
            <person name="Nellist C.F."/>
            <person name="Harrison R.J."/>
        </authorList>
    </citation>
    <scope>NUCLEOTIDE SEQUENCE [LARGE SCALE GENOMIC DNA]</scope>
    <source>
        <strain evidence="10 14">A4</strain>
        <strain evidence="8 15">BC-1</strain>
        <strain evidence="9 19">BC-23</strain>
        <strain evidence="7 13">NOV-27</strain>
        <strain evidence="5 16">NOV-5</strain>
        <strain evidence="6 17">NOV-71</strain>
        <strain evidence="11 20">NOV-77</strain>
        <strain evidence="2 12">NOV-9</strain>
        <strain evidence="4 21">ONT-3</strain>
        <strain evidence="3 18">SCRP245</strain>
    </source>
</reference>
<dbReference type="AlphaFoldDB" id="A0A6A3KDW4"/>
<dbReference type="Proteomes" id="UP000486351">
    <property type="component" value="Unassembled WGS sequence"/>
</dbReference>
<organism evidence="3 18">
    <name type="scientific">Phytophthora fragariae</name>
    <dbReference type="NCBI Taxonomy" id="53985"/>
    <lineage>
        <taxon>Eukaryota</taxon>
        <taxon>Sar</taxon>
        <taxon>Stramenopiles</taxon>
        <taxon>Oomycota</taxon>
        <taxon>Peronosporomycetes</taxon>
        <taxon>Peronosporales</taxon>
        <taxon>Peronosporaceae</taxon>
        <taxon>Phytophthora</taxon>
    </lineage>
</organism>
<accession>A0A6A3KDW4</accession>
<dbReference type="Proteomes" id="UP000460718">
    <property type="component" value="Unassembled WGS sequence"/>
</dbReference>
<dbReference type="OrthoDB" id="10306570at2759"/>
<dbReference type="Proteomes" id="UP000440367">
    <property type="component" value="Unassembled WGS sequence"/>
</dbReference>
<evidence type="ECO:0000313" key="15">
    <source>
        <dbReference type="Proteomes" id="UP000440367"/>
    </source>
</evidence>
<dbReference type="Proteomes" id="UP000476176">
    <property type="component" value="Unassembled WGS sequence"/>
</dbReference>
<dbReference type="EMBL" id="QXGC01000842">
    <property type="protein sequence ID" value="KAE9219165.1"/>
    <property type="molecule type" value="Genomic_DNA"/>
</dbReference>
<comment type="caution">
    <text evidence="3">The sequence shown here is derived from an EMBL/GenBank/DDBJ whole genome shotgun (WGS) entry which is preliminary data.</text>
</comment>
<evidence type="ECO:0000313" key="11">
    <source>
        <dbReference type="EMBL" id="KAE9334356.1"/>
    </source>
</evidence>
<evidence type="ECO:0000313" key="13">
    <source>
        <dbReference type="Proteomes" id="UP000433483"/>
    </source>
</evidence>
<dbReference type="EMBL" id="QXGB01001466">
    <property type="protein sequence ID" value="KAE9190329.1"/>
    <property type="molecule type" value="Genomic_DNA"/>
</dbReference>
<dbReference type="Proteomes" id="UP000433483">
    <property type="component" value="Unassembled WGS sequence"/>
</dbReference>
<feature type="compositionally biased region" description="Acidic residues" evidence="1">
    <location>
        <begin position="87"/>
        <end position="104"/>
    </location>
</feature>
<evidence type="ECO:0000313" key="5">
    <source>
        <dbReference type="EMBL" id="KAE9119895.1"/>
    </source>
</evidence>
<name>A0A6A3KDW4_9STRA</name>
<dbReference type="EMBL" id="QXGA01001405">
    <property type="protein sequence ID" value="KAE9119895.1"/>
    <property type="molecule type" value="Genomic_DNA"/>
</dbReference>
<evidence type="ECO:0000313" key="10">
    <source>
        <dbReference type="EMBL" id="KAE9292815.1"/>
    </source>
</evidence>
<dbReference type="Proteomes" id="UP000441208">
    <property type="component" value="Unassembled WGS sequence"/>
</dbReference>
<dbReference type="EMBL" id="QXFW01000825">
    <property type="protein sequence ID" value="KAE9002194.1"/>
    <property type="molecule type" value="Genomic_DNA"/>
</dbReference>
<dbReference type="Proteomes" id="UP000429523">
    <property type="component" value="Unassembled WGS sequence"/>
</dbReference>
<dbReference type="EMBL" id="QXGF01001483">
    <property type="protein sequence ID" value="KAE8929672.1"/>
    <property type="molecule type" value="Genomic_DNA"/>
</dbReference>
<dbReference type="EMBL" id="QXGD01001505">
    <property type="protein sequence ID" value="KAE9204688.1"/>
    <property type="molecule type" value="Genomic_DNA"/>
</dbReference>
<dbReference type="EMBL" id="QXGE01001424">
    <property type="protein sequence ID" value="KAE9292815.1"/>
    <property type="molecule type" value="Genomic_DNA"/>
</dbReference>
<gene>
    <name evidence="10" type="ORF">PF001_g18548</name>
    <name evidence="8" type="ORF">PF002_g20559</name>
    <name evidence="9" type="ORF">PF004_g13682</name>
    <name evidence="7" type="ORF">PF005_g19293</name>
    <name evidence="5" type="ORF">PF006_g18255</name>
    <name evidence="6" type="ORF">PF007_g5050</name>
    <name evidence="11" type="ORF">PF008_g14009</name>
    <name evidence="2" type="ORF">PF009_g20220</name>
    <name evidence="4" type="ORF">PF010_g18577</name>
    <name evidence="3" type="ORF">PF011_g13423</name>
</gene>
<dbReference type="Proteomes" id="UP000437068">
    <property type="component" value="Unassembled WGS sequence"/>
</dbReference>
<sequence>MADGKLVTSLRDMELQLQRAALAVKLHLEMLQKDSQQTVVQSRETKAQVMALSTNIDAMQSELNSGTTEILALITKSLAVGATEMDPSGEETETEDEMELDGSN</sequence>
<evidence type="ECO:0000313" key="17">
    <source>
        <dbReference type="Proteomes" id="UP000441208"/>
    </source>
</evidence>
<evidence type="ECO:0000313" key="9">
    <source>
        <dbReference type="EMBL" id="KAE9219165.1"/>
    </source>
</evidence>
<evidence type="ECO:0000313" key="3">
    <source>
        <dbReference type="EMBL" id="KAE9002194.1"/>
    </source>
</evidence>
<dbReference type="Proteomes" id="UP000440732">
    <property type="component" value="Unassembled WGS sequence"/>
</dbReference>
<dbReference type="Proteomes" id="UP000488956">
    <property type="component" value="Unassembled WGS sequence"/>
</dbReference>
<dbReference type="EMBL" id="QXFX01001427">
    <property type="protein sequence ID" value="KAE9090453.1"/>
    <property type="molecule type" value="Genomic_DNA"/>
</dbReference>
<evidence type="ECO:0000313" key="19">
    <source>
        <dbReference type="Proteomes" id="UP000476176"/>
    </source>
</evidence>
<dbReference type="EMBL" id="QXFY01000849">
    <property type="protein sequence ID" value="KAE9334356.1"/>
    <property type="molecule type" value="Genomic_DNA"/>
</dbReference>
<evidence type="ECO:0000313" key="14">
    <source>
        <dbReference type="Proteomes" id="UP000437068"/>
    </source>
</evidence>
<keyword evidence="13" id="KW-1185">Reference proteome</keyword>
<evidence type="ECO:0000313" key="20">
    <source>
        <dbReference type="Proteomes" id="UP000486351"/>
    </source>
</evidence>
<evidence type="ECO:0000313" key="6">
    <source>
        <dbReference type="EMBL" id="KAE9129068.1"/>
    </source>
</evidence>
<protein>
    <submittedName>
        <fullName evidence="3">Uncharacterized protein</fullName>
    </submittedName>
</protein>